<feature type="region of interest" description="Disordered" evidence="1">
    <location>
        <begin position="61"/>
        <end position="99"/>
    </location>
</feature>
<evidence type="ECO:0000313" key="2">
    <source>
        <dbReference type="EMBL" id="KAG0317032.1"/>
    </source>
</evidence>
<evidence type="ECO:0000313" key="3">
    <source>
        <dbReference type="Proteomes" id="UP000738325"/>
    </source>
</evidence>
<keyword evidence="3" id="KW-1185">Reference proteome</keyword>
<organism evidence="2 3">
    <name type="scientific">Dissophora globulifera</name>
    <dbReference type="NCBI Taxonomy" id="979702"/>
    <lineage>
        <taxon>Eukaryota</taxon>
        <taxon>Fungi</taxon>
        <taxon>Fungi incertae sedis</taxon>
        <taxon>Mucoromycota</taxon>
        <taxon>Mortierellomycotina</taxon>
        <taxon>Mortierellomycetes</taxon>
        <taxon>Mortierellales</taxon>
        <taxon>Mortierellaceae</taxon>
        <taxon>Dissophora</taxon>
    </lineage>
</organism>
<comment type="caution">
    <text evidence="2">The sequence shown here is derived from an EMBL/GenBank/DDBJ whole genome shotgun (WGS) entry which is preliminary data.</text>
</comment>
<gene>
    <name evidence="2" type="ORF">BGZ99_006539</name>
</gene>
<protein>
    <submittedName>
        <fullName evidence="2">Uncharacterized protein</fullName>
    </submittedName>
</protein>
<evidence type="ECO:0000256" key="1">
    <source>
        <dbReference type="SAM" id="MobiDB-lite"/>
    </source>
</evidence>
<dbReference type="EMBL" id="JAAAIP010000445">
    <property type="protein sequence ID" value="KAG0317032.1"/>
    <property type="molecule type" value="Genomic_DNA"/>
</dbReference>
<dbReference type="Proteomes" id="UP000738325">
    <property type="component" value="Unassembled WGS sequence"/>
</dbReference>
<reference evidence="2" key="1">
    <citation type="journal article" date="2020" name="Fungal Divers.">
        <title>Resolving the Mortierellaceae phylogeny through synthesis of multi-gene phylogenetics and phylogenomics.</title>
        <authorList>
            <person name="Vandepol N."/>
            <person name="Liber J."/>
            <person name="Desiro A."/>
            <person name="Na H."/>
            <person name="Kennedy M."/>
            <person name="Barry K."/>
            <person name="Grigoriev I.V."/>
            <person name="Miller A.N."/>
            <person name="O'Donnell K."/>
            <person name="Stajich J.E."/>
            <person name="Bonito G."/>
        </authorList>
    </citation>
    <scope>NUCLEOTIDE SEQUENCE</scope>
    <source>
        <strain evidence="2">REB-010B</strain>
    </source>
</reference>
<dbReference type="AlphaFoldDB" id="A0A9P6URZ3"/>
<proteinExistence type="predicted"/>
<dbReference type="OrthoDB" id="2403511at2759"/>
<accession>A0A9P6URZ3</accession>
<name>A0A9P6URZ3_9FUNG</name>
<sequence length="99" mass="10629">MYQELLANDANASRDIHDLAQQYNQDLLNGTQHSSSSIEALVMSMALEQDVDISTFSMASQGNPLTTLPLNPNFDPSSNAGQQGSADINQTQLLSGSRS</sequence>